<keyword evidence="7 9" id="KW-0560">Oxidoreductase</keyword>
<dbReference type="FunFam" id="1.10.3730.10:FF:000001">
    <property type="entry name" value="Pyrroline-5-carboxylate reductase"/>
    <property type="match status" value="1"/>
</dbReference>
<evidence type="ECO:0000256" key="2">
    <source>
        <dbReference type="ARBA" id="ARBA00005525"/>
    </source>
</evidence>
<dbReference type="GO" id="GO:0055129">
    <property type="term" value="P:L-proline biosynthetic process"/>
    <property type="evidence" value="ECO:0007669"/>
    <property type="project" value="UniProtKB-UniRule"/>
</dbReference>
<evidence type="ECO:0000313" key="16">
    <source>
        <dbReference type="Proteomes" id="UP000036756"/>
    </source>
</evidence>
<dbReference type="PANTHER" id="PTHR11645">
    <property type="entry name" value="PYRROLINE-5-CARBOXYLATE REDUCTASE"/>
    <property type="match status" value="1"/>
</dbReference>
<organism evidence="15 16">
    <name type="scientific">Clostridium cylindrosporum DSM 605</name>
    <dbReference type="NCBI Taxonomy" id="1121307"/>
    <lineage>
        <taxon>Bacteria</taxon>
        <taxon>Bacillati</taxon>
        <taxon>Bacillota</taxon>
        <taxon>Clostridia</taxon>
        <taxon>Eubacteriales</taxon>
        <taxon>Clostridiaceae</taxon>
        <taxon>Clostridium</taxon>
    </lineage>
</organism>
<dbReference type="UniPathway" id="UPA00098">
    <property type="reaction ID" value="UER00361"/>
</dbReference>
<reference evidence="15 16" key="1">
    <citation type="submission" date="2015-06" db="EMBL/GenBank/DDBJ databases">
        <title>Draft genome sequence of the purine-degrading Clostridium cylindrosporum HC-1 (DSM 605).</title>
        <authorList>
            <person name="Poehlein A."/>
            <person name="Schiel-Bengelsdorf B."/>
            <person name="Bengelsdorf F."/>
            <person name="Daniel R."/>
            <person name="Duerre P."/>
        </authorList>
    </citation>
    <scope>NUCLEOTIDE SEQUENCE [LARGE SCALE GENOMIC DNA]</scope>
    <source>
        <strain evidence="15 16">DSM 605</strain>
    </source>
</reference>
<dbReference type="HAMAP" id="MF_01925">
    <property type="entry name" value="P5C_reductase"/>
    <property type="match status" value="1"/>
</dbReference>
<dbReference type="FunFam" id="3.40.50.720:FF:000190">
    <property type="entry name" value="Pyrroline-5-carboxylate reductase"/>
    <property type="match status" value="1"/>
</dbReference>
<dbReference type="InterPro" id="IPR029036">
    <property type="entry name" value="P5CR_dimer"/>
</dbReference>
<keyword evidence="16" id="KW-1185">Reference proteome</keyword>
<comment type="caution">
    <text evidence="15">The sequence shown here is derived from an EMBL/GenBank/DDBJ whole genome shotgun (WGS) entry which is preliminary data.</text>
</comment>
<dbReference type="Gene3D" id="1.10.3730.10">
    <property type="entry name" value="ProC C-terminal domain-like"/>
    <property type="match status" value="1"/>
</dbReference>
<evidence type="ECO:0000259" key="14">
    <source>
        <dbReference type="Pfam" id="PF14748"/>
    </source>
</evidence>
<dbReference type="PIRSF" id="PIRSF000193">
    <property type="entry name" value="Pyrrol-5-carb_rd"/>
    <property type="match status" value="1"/>
</dbReference>
<evidence type="ECO:0000256" key="9">
    <source>
        <dbReference type="HAMAP-Rule" id="MF_01925"/>
    </source>
</evidence>
<dbReference type="PANTHER" id="PTHR11645:SF0">
    <property type="entry name" value="PYRROLINE-5-CARBOXYLATE REDUCTASE 3"/>
    <property type="match status" value="1"/>
</dbReference>
<dbReference type="InterPro" id="IPR053790">
    <property type="entry name" value="P5CR-like_CS"/>
</dbReference>
<dbReference type="AlphaFoldDB" id="A0A0J8G600"/>
<feature type="binding site" evidence="11">
    <location>
        <begin position="5"/>
        <end position="10"/>
    </location>
    <ligand>
        <name>NADP(+)</name>
        <dbReference type="ChEBI" id="CHEBI:58349"/>
    </ligand>
</feature>
<comment type="pathway">
    <text evidence="9 12">Amino-acid biosynthesis; L-proline biosynthesis; L-proline from L-glutamate 5-semialdehyde: step 1/1.</text>
</comment>
<dbReference type="InterPro" id="IPR028939">
    <property type="entry name" value="P5C_Rdtase_cat_N"/>
</dbReference>
<sequence length="265" mass="28905">MIGFIGAGNMGFAIIKGMINKGISPKDICVYDKNKDALEKLNALNIDIYDTEIEVSKKSKYLFIAVKPNIYDYILNKINTSITEDTIIISIAAGYEVSRISDIIGNKKIVRTMPNTPALCGEGFTAAYFNENISESEKNQVLELLKTFGKCCVVEKEELINSYSAVSGSGPAYVSIIIEAMADAAVLLGVPRSDAYILAEQTILGTAKLALDTNQHPAILKDMVCSPGGTTIEGVRTLEEKGFRSALIECIVNTYKKNIDIKNIR</sequence>
<evidence type="ECO:0000256" key="1">
    <source>
        <dbReference type="ARBA" id="ARBA00004496"/>
    </source>
</evidence>
<feature type="binding site" evidence="11">
    <location>
        <begin position="65"/>
        <end position="68"/>
    </location>
    <ligand>
        <name>NADP(+)</name>
        <dbReference type="ChEBI" id="CHEBI:58349"/>
    </ligand>
</feature>
<evidence type="ECO:0000256" key="7">
    <source>
        <dbReference type="ARBA" id="ARBA00023002"/>
    </source>
</evidence>
<evidence type="ECO:0000256" key="3">
    <source>
        <dbReference type="ARBA" id="ARBA00022490"/>
    </source>
</evidence>
<proteinExistence type="inferred from homology"/>
<comment type="subcellular location">
    <subcellularLocation>
        <location evidence="1 9">Cytoplasm</location>
    </subcellularLocation>
</comment>
<dbReference type="PATRIC" id="fig|1121307.3.peg.2371"/>
<dbReference type="STRING" id="1121307.CLCY_7c00880"/>
<evidence type="ECO:0000256" key="5">
    <source>
        <dbReference type="ARBA" id="ARBA00022650"/>
    </source>
</evidence>
<evidence type="ECO:0000256" key="8">
    <source>
        <dbReference type="ARBA" id="ARBA00058118"/>
    </source>
</evidence>
<keyword evidence="5 9" id="KW-0641">Proline biosynthesis</keyword>
<comment type="catalytic activity">
    <reaction evidence="9">
        <text>L-proline + NAD(+) = (S)-1-pyrroline-5-carboxylate + NADH + 2 H(+)</text>
        <dbReference type="Rhea" id="RHEA:14105"/>
        <dbReference type="ChEBI" id="CHEBI:15378"/>
        <dbReference type="ChEBI" id="CHEBI:17388"/>
        <dbReference type="ChEBI" id="CHEBI:57540"/>
        <dbReference type="ChEBI" id="CHEBI:57945"/>
        <dbReference type="ChEBI" id="CHEBI:60039"/>
        <dbReference type="EC" id="1.5.1.2"/>
    </reaction>
</comment>
<evidence type="ECO:0000259" key="13">
    <source>
        <dbReference type="Pfam" id="PF03807"/>
    </source>
</evidence>
<dbReference type="SUPFAM" id="SSF48179">
    <property type="entry name" value="6-phosphogluconate dehydrogenase C-terminal domain-like"/>
    <property type="match status" value="1"/>
</dbReference>
<dbReference type="PROSITE" id="PS00521">
    <property type="entry name" value="P5CR"/>
    <property type="match status" value="1"/>
</dbReference>
<dbReference type="InterPro" id="IPR000304">
    <property type="entry name" value="Pyrroline-COOH_reductase"/>
</dbReference>
<evidence type="ECO:0000256" key="6">
    <source>
        <dbReference type="ARBA" id="ARBA00022857"/>
    </source>
</evidence>
<evidence type="ECO:0000256" key="10">
    <source>
        <dbReference type="NCBIfam" id="TIGR00112"/>
    </source>
</evidence>
<dbReference type="Pfam" id="PF14748">
    <property type="entry name" value="P5CR_dimer"/>
    <property type="match status" value="1"/>
</dbReference>
<comment type="function">
    <text evidence="8 9">Catalyzes the reduction of 1-pyrroline-5-carboxylate (PCA) to L-proline.</text>
</comment>
<dbReference type="Pfam" id="PF03807">
    <property type="entry name" value="F420_oxidored"/>
    <property type="match status" value="1"/>
</dbReference>
<dbReference type="GO" id="GO:0004735">
    <property type="term" value="F:pyrroline-5-carboxylate reductase activity"/>
    <property type="evidence" value="ECO:0007669"/>
    <property type="project" value="UniProtKB-UniRule"/>
</dbReference>
<keyword evidence="4 9" id="KW-0028">Amino-acid biosynthesis</keyword>
<dbReference type="InterPro" id="IPR036291">
    <property type="entry name" value="NAD(P)-bd_dom_sf"/>
</dbReference>
<dbReference type="InterPro" id="IPR008927">
    <property type="entry name" value="6-PGluconate_DH-like_C_sf"/>
</dbReference>
<evidence type="ECO:0000313" key="15">
    <source>
        <dbReference type="EMBL" id="KMT23041.1"/>
    </source>
</evidence>
<dbReference type="SUPFAM" id="SSF51735">
    <property type="entry name" value="NAD(P)-binding Rossmann-fold domains"/>
    <property type="match status" value="1"/>
</dbReference>
<dbReference type="Proteomes" id="UP000036756">
    <property type="component" value="Unassembled WGS sequence"/>
</dbReference>
<dbReference type="RefSeq" id="WP_082141656.1">
    <property type="nucleotide sequence ID" value="NZ_LFVU01000003.1"/>
</dbReference>
<gene>
    <name evidence="9 15" type="primary">proC</name>
    <name evidence="15" type="ORF">CLCY_7c00880</name>
</gene>
<comment type="catalytic activity">
    <reaction evidence="9 12">
        <text>L-proline + NADP(+) = (S)-1-pyrroline-5-carboxylate + NADPH + 2 H(+)</text>
        <dbReference type="Rhea" id="RHEA:14109"/>
        <dbReference type="ChEBI" id="CHEBI:15378"/>
        <dbReference type="ChEBI" id="CHEBI:17388"/>
        <dbReference type="ChEBI" id="CHEBI:57783"/>
        <dbReference type="ChEBI" id="CHEBI:58349"/>
        <dbReference type="ChEBI" id="CHEBI:60039"/>
        <dbReference type="EC" id="1.5.1.2"/>
    </reaction>
</comment>
<dbReference type="Gene3D" id="3.40.50.720">
    <property type="entry name" value="NAD(P)-binding Rossmann-like Domain"/>
    <property type="match status" value="1"/>
</dbReference>
<protein>
    <recommendedName>
        <fullName evidence="9 10">Pyrroline-5-carboxylate reductase</fullName>
        <shortName evidence="9">P5C reductase</shortName>
        <shortName evidence="9">P5CR</shortName>
        <ecNumber evidence="9 10">1.5.1.2</ecNumber>
    </recommendedName>
    <alternativeName>
        <fullName evidence="9">PCA reductase</fullName>
    </alternativeName>
</protein>
<keyword evidence="6 9" id="KW-0521">NADP</keyword>
<feature type="domain" description="Pyrroline-5-carboxylate reductase dimerisation" evidence="14">
    <location>
        <begin position="157"/>
        <end position="258"/>
    </location>
</feature>
<evidence type="ECO:0000256" key="11">
    <source>
        <dbReference type="PIRSR" id="PIRSR000193-1"/>
    </source>
</evidence>
<accession>A0A0J8G600</accession>
<name>A0A0J8G600_CLOCY</name>
<evidence type="ECO:0000256" key="4">
    <source>
        <dbReference type="ARBA" id="ARBA00022605"/>
    </source>
</evidence>
<comment type="similarity">
    <text evidence="2 9 12">Belongs to the pyrroline-5-carboxylate reductase family.</text>
</comment>
<dbReference type="GO" id="GO:0005737">
    <property type="term" value="C:cytoplasm"/>
    <property type="evidence" value="ECO:0007669"/>
    <property type="project" value="UniProtKB-SubCell"/>
</dbReference>
<dbReference type="NCBIfam" id="TIGR00112">
    <property type="entry name" value="proC"/>
    <property type="match status" value="1"/>
</dbReference>
<keyword evidence="3 9" id="KW-0963">Cytoplasm</keyword>
<dbReference type="EC" id="1.5.1.2" evidence="9 10"/>
<evidence type="ECO:0000256" key="12">
    <source>
        <dbReference type="RuleBase" id="RU003903"/>
    </source>
</evidence>
<dbReference type="EMBL" id="LFVU01000003">
    <property type="protein sequence ID" value="KMT23041.1"/>
    <property type="molecule type" value="Genomic_DNA"/>
</dbReference>
<dbReference type="OrthoDB" id="9805754at2"/>
<feature type="domain" description="Pyrroline-5-carboxylate reductase catalytic N-terminal" evidence="13">
    <location>
        <begin position="2"/>
        <end position="94"/>
    </location>
</feature>